<dbReference type="AlphaFoldDB" id="A0A833LZY2"/>
<dbReference type="Gene3D" id="3.40.50.720">
    <property type="entry name" value="NAD(P)-binding Rossmann-like Domain"/>
    <property type="match status" value="1"/>
</dbReference>
<evidence type="ECO:0008006" key="3">
    <source>
        <dbReference type="Google" id="ProtNLM"/>
    </source>
</evidence>
<protein>
    <recommendedName>
        <fullName evidence="3">NAD(P)-binding domain-containing protein</fullName>
    </recommendedName>
</protein>
<dbReference type="InterPro" id="IPR036291">
    <property type="entry name" value="NAD(P)-bd_dom_sf"/>
</dbReference>
<proteinExistence type="predicted"/>
<gene>
    <name evidence="1" type="ORF">F9K24_17745</name>
</gene>
<reference evidence="1 2" key="1">
    <citation type="submission" date="2019-10" db="EMBL/GenBank/DDBJ databases">
        <title>Extracellular Electron Transfer in a Candidatus Methanoperedens spp. Enrichment Culture.</title>
        <authorList>
            <person name="Berger S."/>
            <person name="Rangel Shaw D."/>
            <person name="Berben T."/>
            <person name="In 'T Zandt M."/>
            <person name="Frank J."/>
            <person name="Reimann J."/>
            <person name="Jetten M.S.M."/>
            <person name="Welte C.U."/>
        </authorList>
    </citation>
    <scope>NUCLEOTIDE SEQUENCE [LARGE SCALE GENOMIC DNA]</scope>
    <source>
        <strain evidence="1">SB12</strain>
    </source>
</reference>
<dbReference type="SUPFAM" id="SSF51735">
    <property type="entry name" value="NAD(P)-binding Rossmann-fold domains"/>
    <property type="match status" value="1"/>
</dbReference>
<dbReference type="Proteomes" id="UP000460298">
    <property type="component" value="Unassembled WGS sequence"/>
</dbReference>
<name>A0A833LZY2_9LEPT</name>
<organism evidence="1 2">
    <name type="scientific">Leptonema illini</name>
    <dbReference type="NCBI Taxonomy" id="183"/>
    <lineage>
        <taxon>Bacteria</taxon>
        <taxon>Pseudomonadati</taxon>
        <taxon>Spirochaetota</taxon>
        <taxon>Spirochaetia</taxon>
        <taxon>Leptospirales</taxon>
        <taxon>Leptospiraceae</taxon>
        <taxon>Leptonema</taxon>
    </lineage>
</organism>
<dbReference type="EMBL" id="WBUI01000023">
    <property type="protein sequence ID" value="KAB2930037.1"/>
    <property type="molecule type" value="Genomic_DNA"/>
</dbReference>
<evidence type="ECO:0000313" key="1">
    <source>
        <dbReference type="EMBL" id="KAB2930037.1"/>
    </source>
</evidence>
<accession>A0A833LZY2</accession>
<evidence type="ECO:0000313" key="2">
    <source>
        <dbReference type="Proteomes" id="UP000460298"/>
    </source>
</evidence>
<sequence>MRSRSILITEGVGFIGSHFILHLLKQNSDVHVVNLDALTARQRPPPTGWYLRPNHTQSR</sequence>
<comment type="caution">
    <text evidence="1">The sequence shown here is derived from an EMBL/GenBank/DDBJ whole genome shotgun (WGS) entry which is preliminary data.</text>
</comment>